<feature type="chain" id="PRO_5016384601" description="Prolyl endopeptidase" evidence="8">
    <location>
        <begin position="26"/>
        <end position="758"/>
    </location>
</feature>
<dbReference type="Pfam" id="PF00326">
    <property type="entry name" value="Peptidase_S9"/>
    <property type="match status" value="1"/>
</dbReference>
<keyword evidence="4 7" id="KW-0645">Protease</keyword>
<dbReference type="GO" id="GO:0005829">
    <property type="term" value="C:cytosol"/>
    <property type="evidence" value="ECO:0007669"/>
    <property type="project" value="TreeGrafter"/>
</dbReference>
<dbReference type="InterPro" id="IPR051167">
    <property type="entry name" value="Prolyl_oligopep/macrocyclase"/>
</dbReference>
<dbReference type="Gene3D" id="3.40.50.1820">
    <property type="entry name" value="alpha/beta hydrolase"/>
    <property type="match status" value="1"/>
</dbReference>
<keyword evidence="5 7" id="KW-0378">Hydrolase</keyword>
<dbReference type="InterPro" id="IPR029058">
    <property type="entry name" value="AB_hydrolase_fold"/>
</dbReference>
<evidence type="ECO:0000259" key="9">
    <source>
        <dbReference type="Pfam" id="PF00326"/>
    </source>
</evidence>
<dbReference type="GeneID" id="37019299"/>
<gene>
    <name evidence="11" type="ORF">FA14DRAFT_152258</name>
</gene>
<dbReference type="AlphaFoldDB" id="A0A316VMQ1"/>
<keyword evidence="8" id="KW-0732">Signal</keyword>
<dbReference type="Gene3D" id="2.130.10.120">
    <property type="entry name" value="Prolyl oligopeptidase, N-terminal domain"/>
    <property type="match status" value="1"/>
</dbReference>
<comment type="subunit">
    <text evidence="3">Monomer.</text>
</comment>
<dbReference type="OrthoDB" id="248387at2759"/>
<evidence type="ECO:0000313" key="11">
    <source>
        <dbReference type="EMBL" id="PWN36835.1"/>
    </source>
</evidence>
<dbReference type="PANTHER" id="PTHR42881">
    <property type="entry name" value="PROLYL ENDOPEPTIDASE"/>
    <property type="match status" value="1"/>
</dbReference>
<evidence type="ECO:0000256" key="1">
    <source>
        <dbReference type="ARBA" id="ARBA00001070"/>
    </source>
</evidence>
<feature type="domain" description="Peptidase S9 prolyl oligopeptidase catalytic" evidence="9">
    <location>
        <begin position="548"/>
        <end position="719"/>
    </location>
</feature>
<evidence type="ECO:0000256" key="7">
    <source>
        <dbReference type="RuleBase" id="RU368024"/>
    </source>
</evidence>
<comment type="similarity">
    <text evidence="2 7">Belongs to the peptidase S9A family.</text>
</comment>
<dbReference type="PANTHER" id="PTHR42881:SF2">
    <property type="entry name" value="PROLYL ENDOPEPTIDASE"/>
    <property type="match status" value="1"/>
</dbReference>
<dbReference type="GO" id="GO:0006508">
    <property type="term" value="P:proteolysis"/>
    <property type="evidence" value="ECO:0007669"/>
    <property type="project" value="UniProtKB-KW"/>
</dbReference>
<dbReference type="SUPFAM" id="SSF53474">
    <property type="entry name" value="alpha/beta-Hydrolases"/>
    <property type="match status" value="1"/>
</dbReference>
<dbReference type="GO" id="GO:0004252">
    <property type="term" value="F:serine-type endopeptidase activity"/>
    <property type="evidence" value="ECO:0007669"/>
    <property type="project" value="UniProtKB-UniRule"/>
</dbReference>
<evidence type="ECO:0000256" key="8">
    <source>
        <dbReference type="SAM" id="SignalP"/>
    </source>
</evidence>
<accession>A0A316VMQ1</accession>
<dbReference type="PRINTS" id="PR00862">
    <property type="entry name" value="PROLIGOPTASE"/>
</dbReference>
<keyword evidence="12" id="KW-1185">Reference proteome</keyword>
<dbReference type="EC" id="3.4.21.-" evidence="7"/>
<evidence type="ECO:0000256" key="2">
    <source>
        <dbReference type="ARBA" id="ARBA00005228"/>
    </source>
</evidence>
<dbReference type="GO" id="GO:0070012">
    <property type="term" value="F:oligopeptidase activity"/>
    <property type="evidence" value="ECO:0007669"/>
    <property type="project" value="TreeGrafter"/>
</dbReference>
<dbReference type="SUPFAM" id="SSF50993">
    <property type="entry name" value="Peptidase/esterase 'gauge' domain"/>
    <property type="match status" value="1"/>
</dbReference>
<proteinExistence type="inferred from homology"/>
<feature type="signal peptide" evidence="8">
    <location>
        <begin position="1"/>
        <end position="25"/>
    </location>
</feature>
<evidence type="ECO:0000256" key="4">
    <source>
        <dbReference type="ARBA" id="ARBA00022670"/>
    </source>
</evidence>
<dbReference type="InterPro" id="IPR002470">
    <property type="entry name" value="Peptidase_S9A"/>
</dbReference>
<feature type="domain" description="Peptidase S9A N-terminal" evidence="10">
    <location>
        <begin position="67"/>
        <end position="478"/>
    </location>
</feature>
<evidence type="ECO:0000256" key="3">
    <source>
        <dbReference type="ARBA" id="ARBA00011245"/>
    </source>
</evidence>
<dbReference type="InterPro" id="IPR001375">
    <property type="entry name" value="Peptidase_S9_cat"/>
</dbReference>
<dbReference type="InterPro" id="IPR023302">
    <property type="entry name" value="Pept_S9A_N"/>
</dbReference>
<dbReference type="EMBL" id="KZ819602">
    <property type="protein sequence ID" value="PWN36835.1"/>
    <property type="molecule type" value="Genomic_DNA"/>
</dbReference>
<evidence type="ECO:0000256" key="6">
    <source>
        <dbReference type="ARBA" id="ARBA00022825"/>
    </source>
</evidence>
<dbReference type="Pfam" id="PF02897">
    <property type="entry name" value="Peptidase_S9_N"/>
    <property type="match status" value="1"/>
</dbReference>
<sequence>MLIHNPKKFLSLATVTFAIFTVVQSASLSKRIQSNAPGWDPHSTSFPSVQCGDVVFQYRSEAAKGNVSIPDPYNWFETSNASDFVNAQLAFTKTYVDKLEDLDVIRSVIKDTDAYFPLYAPTAFGLADDPTYHYYFKDKGVKFWRSYICKQKDLDEAARTNFTPLPGKVLIDDSLLKGKVTRQQEISPDGTKVLYSVIDPVTYGDSRVYVRDVSNSLSDKSQEVQEGGYGHYPDVVSGHSESWSGDSKSFFYTSPDGSVRHHVLGADVKDDPVLVKPNKDGKTNWWTDISDDGKYVFVSGQEIERSYEARLVFAASLDQQINGPIKWLPIANGHDSAWDYAASVGDSIYFQTTKGAPNLQIVRFNLDFSKAVLTDDFSIFTQGAEGVTVIPERPDAKIASYAPYDKDKILLVYNKDDAVELIAFSLTTGAQLQKVALDTLSTSAWLQGSSSSTDVYVQITSLNTQSKFYHLKWDRNAKSFSSQLAFEQKSGTVDPDKYIVELQWAPSKTGNVTVPFYILRRKDLKLDGSHPALINFFGAIDYSLPTHFNPNHYAFVQNYDAVYILAAPRGGGELGDDWHKGGQLKDKQNTFDDVRAVIDYAIDQKWTSPGKVIIKVESHGTVAGAAVVNQAPEGLIGAFIGSHGYFDLLRIEQSKYKDKLVPEYGSPSDPKAFDWLRKYSPLHNINPKKAYPTILIFPSDDDSETEAWHSYKYISQLQYELPNNPSPLLLGNNTGLQSDRDAVAFALVAHTLGLKRVN</sequence>
<name>A0A316VMQ1_9BASI</name>
<dbReference type="Proteomes" id="UP000245771">
    <property type="component" value="Unassembled WGS sequence"/>
</dbReference>
<protein>
    <recommendedName>
        <fullName evidence="7">Prolyl endopeptidase</fullName>
        <ecNumber evidence="7">3.4.21.-</ecNumber>
    </recommendedName>
</protein>
<organism evidence="11 12">
    <name type="scientific">Meira miltonrushii</name>
    <dbReference type="NCBI Taxonomy" id="1280837"/>
    <lineage>
        <taxon>Eukaryota</taxon>
        <taxon>Fungi</taxon>
        <taxon>Dikarya</taxon>
        <taxon>Basidiomycota</taxon>
        <taxon>Ustilaginomycotina</taxon>
        <taxon>Exobasidiomycetes</taxon>
        <taxon>Exobasidiales</taxon>
        <taxon>Brachybasidiaceae</taxon>
        <taxon>Meira</taxon>
    </lineage>
</organism>
<dbReference type="InParanoid" id="A0A316VMQ1"/>
<evidence type="ECO:0000259" key="10">
    <source>
        <dbReference type="Pfam" id="PF02897"/>
    </source>
</evidence>
<keyword evidence="6 7" id="KW-0720">Serine protease</keyword>
<dbReference type="RefSeq" id="XP_025357137.1">
    <property type="nucleotide sequence ID" value="XM_025497518.1"/>
</dbReference>
<comment type="catalytic activity">
    <reaction evidence="1">
        <text>Hydrolysis of Pro-|-Xaa &gt;&gt; Ala-|-Xaa in oligopeptides.</text>
        <dbReference type="EC" id="3.4.21.26"/>
    </reaction>
</comment>
<evidence type="ECO:0000313" key="12">
    <source>
        <dbReference type="Proteomes" id="UP000245771"/>
    </source>
</evidence>
<reference evidence="11 12" key="1">
    <citation type="journal article" date="2018" name="Mol. Biol. Evol.">
        <title>Broad Genomic Sampling Reveals a Smut Pathogenic Ancestry of the Fungal Clade Ustilaginomycotina.</title>
        <authorList>
            <person name="Kijpornyongpan T."/>
            <person name="Mondo S.J."/>
            <person name="Barry K."/>
            <person name="Sandor L."/>
            <person name="Lee J."/>
            <person name="Lipzen A."/>
            <person name="Pangilinan J."/>
            <person name="LaButti K."/>
            <person name="Hainaut M."/>
            <person name="Henrissat B."/>
            <person name="Grigoriev I.V."/>
            <person name="Spatafora J.W."/>
            <person name="Aime M.C."/>
        </authorList>
    </citation>
    <scope>NUCLEOTIDE SEQUENCE [LARGE SCALE GENOMIC DNA]</scope>
    <source>
        <strain evidence="11 12">MCA 3882</strain>
    </source>
</reference>
<evidence type="ECO:0000256" key="5">
    <source>
        <dbReference type="ARBA" id="ARBA00022801"/>
    </source>
</evidence>